<organism evidence="2 3">
    <name type="scientific">Fredinandcohnia salidurans</name>
    <dbReference type="NCBI Taxonomy" id="2595041"/>
    <lineage>
        <taxon>Bacteria</taxon>
        <taxon>Bacillati</taxon>
        <taxon>Bacillota</taxon>
        <taxon>Bacilli</taxon>
        <taxon>Bacillales</taxon>
        <taxon>Bacillaceae</taxon>
        <taxon>Fredinandcohnia</taxon>
    </lineage>
</organism>
<comment type="caution">
    <text evidence="2">The sequence shown here is derived from an EMBL/GenBank/DDBJ whole genome shotgun (WGS) entry which is preliminary data.</text>
</comment>
<keyword evidence="3" id="KW-1185">Reference proteome</keyword>
<dbReference type="Pfam" id="PF00583">
    <property type="entry name" value="Acetyltransf_1"/>
    <property type="match status" value="1"/>
</dbReference>
<feature type="domain" description="N-acetyltransferase" evidence="1">
    <location>
        <begin position="6"/>
        <end position="163"/>
    </location>
</feature>
<dbReference type="Proteomes" id="UP001597227">
    <property type="component" value="Unassembled WGS sequence"/>
</dbReference>
<accession>A0ABW4MR31</accession>
<evidence type="ECO:0000259" key="1">
    <source>
        <dbReference type="PROSITE" id="PS51186"/>
    </source>
</evidence>
<dbReference type="InterPro" id="IPR000182">
    <property type="entry name" value="GNAT_dom"/>
</dbReference>
<gene>
    <name evidence="2" type="ORF">ACFSFW_17430</name>
</gene>
<dbReference type="PROSITE" id="PS51186">
    <property type="entry name" value="GNAT"/>
    <property type="match status" value="1"/>
</dbReference>
<evidence type="ECO:0000313" key="2">
    <source>
        <dbReference type="EMBL" id="MFD1780451.1"/>
    </source>
</evidence>
<dbReference type="EMBL" id="JBHUEK010000025">
    <property type="protein sequence ID" value="MFD1780451.1"/>
    <property type="molecule type" value="Genomic_DNA"/>
</dbReference>
<dbReference type="InterPro" id="IPR016181">
    <property type="entry name" value="Acyl_CoA_acyltransferase"/>
</dbReference>
<dbReference type="SUPFAM" id="SSF55729">
    <property type="entry name" value="Acyl-CoA N-acyltransferases (Nat)"/>
    <property type="match status" value="1"/>
</dbReference>
<reference evidence="3" key="1">
    <citation type="journal article" date="2019" name="Int. J. Syst. Evol. Microbiol.">
        <title>The Global Catalogue of Microorganisms (GCM) 10K type strain sequencing project: providing services to taxonomists for standard genome sequencing and annotation.</title>
        <authorList>
            <consortium name="The Broad Institute Genomics Platform"/>
            <consortium name="The Broad Institute Genome Sequencing Center for Infectious Disease"/>
            <person name="Wu L."/>
            <person name="Ma J."/>
        </authorList>
    </citation>
    <scope>NUCLEOTIDE SEQUENCE [LARGE SCALE GENOMIC DNA]</scope>
    <source>
        <strain evidence="3">CCUG 15531</strain>
    </source>
</reference>
<dbReference type="RefSeq" id="WP_388040111.1">
    <property type="nucleotide sequence ID" value="NZ_JBHUEK010000025.1"/>
</dbReference>
<sequence length="167" mass="19979">MDIQIQAVSKEEEDVLHNLMQFYIYEFTKYMSSITIKDNGRFVRFNLDVYWTECNHHAYFVKVDGLLAGFVLLQSQSEKEPNSIEEFFIMRGYEGKGIGSNVAEQIFSIFPGRWYVQQSEKNERAREFWRNIISKCTKGNFEERFDERNCSIQEFTIEEKNKEFTKR</sequence>
<dbReference type="Gene3D" id="3.40.630.30">
    <property type="match status" value="1"/>
</dbReference>
<evidence type="ECO:0000313" key="3">
    <source>
        <dbReference type="Proteomes" id="UP001597227"/>
    </source>
</evidence>
<protein>
    <submittedName>
        <fullName evidence="2">GNAT family N-acetyltransferase</fullName>
    </submittedName>
</protein>
<proteinExistence type="predicted"/>
<name>A0ABW4MR31_9BACI</name>